<dbReference type="GO" id="GO:0005891">
    <property type="term" value="C:voltage-gated calcium channel complex"/>
    <property type="evidence" value="ECO:0007669"/>
    <property type="project" value="TreeGrafter"/>
</dbReference>
<dbReference type="Proteomes" id="UP000218041">
    <property type="component" value="Unassembled WGS sequence"/>
</dbReference>
<feature type="compositionally biased region" description="Basic and acidic residues" evidence="1">
    <location>
        <begin position="591"/>
        <end position="608"/>
    </location>
</feature>
<dbReference type="Pfam" id="PF13519">
    <property type="entry name" value="VWA_2"/>
    <property type="match status" value="1"/>
</dbReference>
<evidence type="ECO:0000256" key="2">
    <source>
        <dbReference type="SAM" id="Phobius"/>
    </source>
</evidence>
<proteinExistence type="predicted"/>
<feature type="compositionally biased region" description="Acidic residues" evidence="1">
    <location>
        <begin position="620"/>
        <end position="634"/>
    </location>
</feature>
<organism evidence="5 6">
    <name type="scientific">Corynebacterium hadale</name>
    <dbReference type="NCBI Taxonomy" id="2026255"/>
    <lineage>
        <taxon>Bacteria</taxon>
        <taxon>Bacillati</taxon>
        <taxon>Actinomycetota</taxon>
        <taxon>Actinomycetes</taxon>
        <taxon>Mycobacteriales</taxon>
        <taxon>Corynebacteriaceae</taxon>
        <taxon>Corynebacterium</taxon>
    </lineage>
</organism>
<keyword evidence="2" id="KW-0812">Transmembrane</keyword>
<dbReference type="SMART" id="SM00327">
    <property type="entry name" value="VWA"/>
    <property type="match status" value="1"/>
</dbReference>
<evidence type="ECO:0000259" key="4">
    <source>
        <dbReference type="PROSITE" id="PS50234"/>
    </source>
</evidence>
<dbReference type="GO" id="GO:0005245">
    <property type="term" value="F:voltage-gated calcium channel activity"/>
    <property type="evidence" value="ECO:0007669"/>
    <property type="project" value="TreeGrafter"/>
</dbReference>
<dbReference type="PROSITE" id="PS50234">
    <property type="entry name" value="VWFA"/>
    <property type="match status" value="1"/>
</dbReference>
<feature type="domain" description="VWFA" evidence="4">
    <location>
        <begin position="69"/>
        <end position="254"/>
    </location>
</feature>
<evidence type="ECO:0000313" key="5">
    <source>
        <dbReference type="EMBL" id="PAT09933.1"/>
    </source>
</evidence>
<dbReference type="EMBL" id="NSGP01000012">
    <property type="protein sequence ID" value="PAT09933.1"/>
    <property type="molecule type" value="Genomic_DNA"/>
</dbReference>
<dbReference type="AlphaFoldDB" id="A0AB36RJA6"/>
<dbReference type="PROSITE" id="PS51257">
    <property type="entry name" value="PROKAR_LIPOPROTEIN"/>
    <property type="match status" value="1"/>
</dbReference>
<dbReference type="RefSeq" id="WP_095555457.1">
    <property type="nucleotide sequence ID" value="NZ_NSGP01000012.1"/>
</dbReference>
<evidence type="ECO:0000313" key="6">
    <source>
        <dbReference type="Proteomes" id="UP000218041"/>
    </source>
</evidence>
<feature type="compositionally biased region" description="Low complexity" evidence="1">
    <location>
        <begin position="609"/>
        <end position="619"/>
    </location>
</feature>
<comment type="caution">
    <text evidence="5">The sequence shown here is derived from an EMBL/GenBank/DDBJ whole genome shotgun (WGS) entry which is preliminary data.</text>
</comment>
<reference evidence="5 6" key="1">
    <citation type="submission" date="2017-08" db="EMBL/GenBank/DDBJ databases">
        <title>Whole genome sequences of 6 clinical strains closest to Corynebacterium imitans.</title>
        <authorList>
            <person name="Bernier A.-M."/>
            <person name="Burdz T."/>
            <person name="Bernard K."/>
        </authorList>
    </citation>
    <scope>NUCLEOTIDE SEQUENCE [LARGE SCALE GENOMIC DNA]</scope>
    <source>
        <strain evidence="5 6">NML92-0415</strain>
    </source>
</reference>
<keyword evidence="3" id="KW-0732">Signal</keyword>
<keyword evidence="2" id="KW-1133">Transmembrane helix</keyword>
<dbReference type="InterPro" id="IPR036465">
    <property type="entry name" value="vWFA_dom_sf"/>
</dbReference>
<accession>A0AB36RJA6</accession>
<dbReference type="Gene3D" id="3.40.50.410">
    <property type="entry name" value="von Willebrand factor, type A domain"/>
    <property type="match status" value="1"/>
</dbReference>
<feature type="region of interest" description="Disordered" evidence="1">
    <location>
        <begin position="579"/>
        <end position="634"/>
    </location>
</feature>
<evidence type="ECO:0000256" key="3">
    <source>
        <dbReference type="SAM" id="SignalP"/>
    </source>
</evidence>
<gene>
    <name evidence="5" type="ORF">CKJ80_08990</name>
</gene>
<protein>
    <recommendedName>
        <fullName evidence="4">VWFA domain-containing protein</fullName>
    </recommendedName>
</protein>
<keyword evidence="2" id="KW-0472">Membrane</keyword>
<evidence type="ECO:0000256" key="1">
    <source>
        <dbReference type="SAM" id="MobiDB-lite"/>
    </source>
</evidence>
<feature type="signal peptide" evidence="3">
    <location>
        <begin position="1"/>
        <end position="32"/>
    </location>
</feature>
<dbReference type="SUPFAM" id="SSF53300">
    <property type="entry name" value="vWA-like"/>
    <property type="match status" value="1"/>
</dbReference>
<dbReference type="InterPro" id="IPR051173">
    <property type="entry name" value="Ca_channel_alpha-2/delta"/>
</dbReference>
<feature type="chain" id="PRO_5044246180" description="VWFA domain-containing protein" evidence="3">
    <location>
        <begin position="33"/>
        <end position="672"/>
    </location>
</feature>
<feature type="region of interest" description="Disordered" evidence="1">
    <location>
        <begin position="41"/>
        <end position="62"/>
    </location>
</feature>
<sequence>MSHTIRFGRTQAVVAVLLAIACAATWMAPAFATESSTAVSTETKTLSSSTTRMKEGKGASASTGSADAKAALILDASFSMLEEDADGPRIDAAKKATNELVDSLPDTAKMGLLTYGAQESNAPDNRERGCKDIQRLVPVDTVDKAEFKSAIDGLTPKGYTPMGNALRKAADELGNDGERSIILVSDGIDTCAPPEVCDVAKELAGQGVDLTIHTVGFKADEDARAELACIAEAGGGQFLEAADSTSLAESLKFLSQRSVTKYQTAGTHFEFSDTPEDAKWLGEGQYQTTVTPDRVSLTDRYFRISVPPRHHARMVFTPMRQTEGTYEASHLKIDPAEVTNQGDPECGWIPATHTEFDSGGPGFGIDAANASVERNDEDDMECDMSDILVKMQISNDGDEVSDDIALEVNVFYEPIPSDEQATEWKDRRITSAGDYLGEMPIDNPQPISGGTGFNDAVEISEGSYSDTIIPGEFKFYKIPVTYGQRPVLRAKTPPSVARNADDIGFGIFDPLRNEVAGGKLIFFDDAEESDPETLNQYVWYDSHTPYQGDYYVWFGMGWVSDGYDIAGVDQPYEFEVVMDGEPANGGPDWTPTHEDGPEPSDEPIKFDAADSTAETSASQEESDGDEEVNAASDEQDGGFGLVPKLLGGLLVLLLIVAAVVFVIVRKQRGNWQ</sequence>
<dbReference type="PANTHER" id="PTHR10166">
    <property type="entry name" value="VOLTAGE-DEPENDENT CALCIUM CHANNEL SUBUNIT ALPHA-2/DELTA-RELATED"/>
    <property type="match status" value="1"/>
</dbReference>
<feature type="compositionally biased region" description="Low complexity" evidence="1">
    <location>
        <begin position="41"/>
        <end position="51"/>
    </location>
</feature>
<dbReference type="InterPro" id="IPR002035">
    <property type="entry name" value="VWF_A"/>
</dbReference>
<name>A0AB36RJA6_9CORY</name>
<dbReference type="PANTHER" id="PTHR10166:SF37">
    <property type="entry name" value="STOLID, ISOFORM H"/>
    <property type="match status" value="1"/>
</dbReference>
<feature type="transmembrane region" description="Helical" evidence="2">
    <location>
        <begin position="645"/>
        <end position="664"/>
    </location>
</feature>